<dbReference type="GO" id="GO:0008270">
    <property type="term" value="F:zinc ion binding"/>
    <property type="evidence" value="ECO:0007669"/>
    <property type="project" value="UniProtKB-KW"/>
</dbReference>
<evidence type="ECO:0000256" key="2">
    <source>
        <dbReference type="ARBA" id="ARBA00022771"/>
    </source>
</evidence>
<gene>
    <name evidence="8" type="ORF">HPB51_018619</name>
</gene>
<keyword evidence="9" id="KW-1185">Reference proteome</keyword>
<dbReference type="InterPro" id="IPR006612">
    <property type="entry name" value="THAP_Znf"/>
</dbReference>
<dbReference type="SUPFAM" id="SSF57716">
    <property type="entry name" value="Glucocorticoid receptor-like (DNA-binding domain)"/>
    <property type="match status" value="1"/>
</dbReference>
<dbReference type="PROSITE" id="PS50950">
    <property type="entry name" value="ZF_THAP"/>
    <property type="match status" value="1"/>
</dbReference>
<feature type="compositionally biased region" description="Basic residues" evidence="6">
    <location>
        <begin position="89"/>
        <end position="102"/>
    </location>
</feature>
<dbReference type="InterPro" id="IPR026516">
    <property type="entry name" value="THAP1/10"/>
</dbReference>
<protein>
    <recommendedName>
        <fullName evidence="7">THAP-type domain-containing protein</fullName>
    </recommendedName>
</protein>
<evidence type="ECO:0000313" key="8">
    <source>
        <dbReference type="EMBL" id="KAH8041825.1"/>
    </source>
</evidence>
<evidence type="ECO:0000313" key="9">
    <source>
        <dbReference type="Proteomes" id="UP000821866"/>
    </source>
</evidence>
<keyword evidence="2 5" id="KW-0863">Zinc-finger</keyword>
<dbReference type="AlphaFoldDB" id="A0A9J6F5F6"/>
<dbReference type="GO" id="GO:0043565">
    <property type="term" value="F:sequence-specific DNA binding"/>
    <property type="evidence" value="ECO:0007669"/>
    <property type="project" value="InterPro"/>
</dbReference>
<dbReference type="PANTHER" id="PTHR46600">
    <property type="entry name" value="THAP DOMAIN-CONTAINING"/>
    <property type="match status" value="1"/>
</dbReference>
<dbReference type="SMART" id="SM00980">
    <property type="entry name" value="THAP"/>
    <property type="match status" value="1"/>
</dbReference>
<feature type="region of interest" description="Disordered" evidence="6">
    <location>
        <begin position="83"/>
        <end position="102"/>
    </location>
</feature>
<accession>A0A9J6F5F6</accession>
<dbReference type="Pfam" id="PF05485">
    <property type="entry name" value="THAP"/>
    <property type="match status" value="1"/>
</dbReference>
<reference evidence="8" key="1">
    <citation type="journal article" date="2020" name="Cell">
        <title>Large-Scale Comparative Analyses of Tick Genomes Elucidate Their Genetic Diversity and Vector Capacities.</title>
        <authorList>
            <consortium name="Tick Genome and Microbiome Consortium (TIGMIC)"/>
            <person name="Jia N."/>
            <person name="Wang J."/>
            <person name="Shi W."/>
            <person name="Du L."/>
            <person name="Sun Y."/>
            <person name="Zhan W."/>
            <person name="Jiang J.F."/>
            <person name="Wang Q."/>
            <person name="Zhang B."/>
            <person name="Ji P."/>
            <person name="Bell-Sakyi L."/>
            <person name="Cui X.M."/>
            <person name="Yuan T.T."/>
            <person name="Jiang B.G."/>
            <person name="Yang W.F."/>
            <person name="Lam T.T."/>
            <person name="Chang Q.C."/>
            <person name="Ding S.J."/>
            <person name="Wang X.J."/>
            <person name="Zhu J.G."/>
            <person name="Ruan X.D."/>
            <person name="Zhao L."/>
            <person name="Wei J.T."/>
            <person name="Ye R.Z."/>
            <person name="Que T.C."/>
            <person name="Du C.H."/>
            <person name="Zhou Y.H."/>
            <person name="Cheng J.X."/>
            <person name="Dai P.F."/>
            <person name="Guo W.B."/>
            <person name="Han X.H."/>
            <person name="Huang E.J."/>
            <person name="Li L.F."/>
            <person name="Wei W."/>
            <person name="Gao Y.C."/>
            <person name="Liu J.Z."/>
            <person name="Shao H.Z."/>
            <person name="Wang X."/>
            <person name="Wang C.C."/>
            <person name="Yang T.C."/>
            <person name="Huo Q.B."/>
            <person name="Li W."/>
            <person name="Chen H.Y."/>
            <person name="Chen S.E."/>
            <person name="Zhou L.G."/>
            <person name="Ni X.B."/>
            <person name="Tian J.H."/>
            <person name="Sheng Y."/>
            <person name="Liu T."/>
            <person name="Pan Y.S."/>
            <person name="Xia L.Y."/>
            <person name="Li J."/>
            <person name="Zhao F."/>
            <person name="Cao W.C."/>
        </authorList>
    </citation>
    <scope>NUCLEOTIDE SEQUENCE</scope>
    <source>
        <strain evidence="8">Rmic-2018</strain>
    </source>
</reference>
<evidence type="ECO:0000256" key="6">
    <source>
        <dbReference type="SAM" id="MobiDB-lite"/>
    </source>
</evidence>
<dbReference type="PANTHER" id="PTHR46600:SF11">
    <property type="entry name" value="THAP DOMAIN-CONTAINING PROTEIN 10"/>
    <property type="match status" value="1"/>
</dbReference>
<evidence type="ECO:0000256" key="4">
    <source>
        <dbReference type="ARBA" id="ARBA00023125"/>
    </source>
</evidence>
<evidence type="ECO:0000259" key="7">
    <source>
        <dbReference type="PROSITE" id="PS50950"/>
    </source>
</evidence>
<keyword evidence="4 5" id="KW-0238">DNA-binding</keyword>
<proteinExistence type="predicted"/>
<sequence>MPTVCIVRQCRTTYGSANNVHFHKLPSEPQRRAAWLRAINRDGPAGLGSESGFVCSDHFLPQDYETNLNVLRSLGFEKKKTLASSVTPFRRRTSSSTHHRKS</sequence>
<keyword evidence="1" id="KW-0479">Metal-binding</keyword>
<evidence type="ECO:0000256" key="1">
    <source>
        <dbReference type="ARBA" id="ARBA00022723"/>
    </source>
</evidence>
<dbReference type="Proteomes" id="UP000821866">
    <property type="component" value="Chromosome 1"/>
</dbReference>
<comment type="caution">
    <text evidence="8">The sequence shown here is derived from an EMBL/GenBank/DDBJ whole genome shotgun (WGS) entry which is preliminary data.</text>
</comment>
<evidence type="ECO:0000256" key="5">
    <source>
        <dbReference type="PROSITE-ProRule" id="PRU00309"/>
    </source>
</evidence>
<reference evidence="8" key="2">
    <citation type="submission" date="2021-09" db="EMBL/GenBank/DDBJ databases">
        <authorList>
            <person name="Jia N."/>
            <person name="Wang J."/>
            <person name="Shi W."/>
            <person name="Du L."/>
            <person name="Sun Y."/>
            <person name="Zhan W."/>
            <person name="Jiang J."/>
            <person name="Wang Q."/>
            <person name="Zhang B."/>
            <person name="Ji P."/>
            <person name="Sakyi L.B."/>
            <person name="Cui X."/>
            <person name="Yuan T."/>
            <person name="Jiang B."/>
            <person name="Yang W."/>
            <person name="Lam T.T.-Y."/>
            <person name="Chang Q."/>
            <person name="Ding S."/>
            <person name="Wang X."/>
            <person name="Zhu J."/>
            <person name="Ruan X."/>
            <person name="Zhao L."/>
            <person name="Wei J."/>
            <person name="Que T."/>
            <person name="Du C."/>
            <person name="Cheng J."/>
            <person name="Dai P."/>
            <person name="Han X."/>
            <person name="Huang E."/>
            <person name="Gao Y."/>
            <person name="Liu J."/>
            <person name="Shao H."/>
            <person name="Ye R."/>
            <person name="Li L."/>
            <person name="Wei W."/>
            <person name="Wang X."/>
            <person name="Wang C."/>
            <person name="Huo Q."/>
            <person name="Li W."/>
            <person name="Guo W."/>
            <person name="Chen H."/>
            <person name="Chen S."/>
            <person name="Zhou L."/>
            <person name="Zhou L."/>
            <person name="Ni X."/>
            <person name="Tian J."/>
            <person name="Zhou Y."/>
            <person name="Sheng Y."/>
            <person name="Liu T."/>
            <person name="Pan Y."/>
            <person name="Xia L."/>
            <person name="Li J."/>
            <person name="Zhao F."/>
            <person name="Cao W."/>
        </authorList>
    </citation>
    <scope>NUCLEOTIDE SEQUENCE</scope>
    <source>
        <strain evidence="8">Rmic-2018</strain>
        <tissue evidence="8">Larvae</tissue>
    </source>
</reference>
<dbReference type="EMBL" id="JABSTU010000001">
    <property type="protein sequence ID" value="KAH8041825.1"/>
    <property type="molecule type" value="Genomic_DNA"/>
</dbReference>
<organism evidence="8 9">
    <name type="scientific">Rhipicephalus microplus</name>
    <name type="common">Cattle tick</name>
    <name type="synonym">Boophilus microplus</name>
    <dbReference type="NCBI Taxonomy" id="6941"/>
    <lineage>
        <taxon>Eukaryota</taxon>
        <taxon>Metazoa</taxon>
        <taxon>Ecdysozoa</taxon>
        <taxon>Arthropoda</taxon>
        <taxon>Chelicerata</taxon>
        <taxon>Arachnida</taxon>
        <taxon>Acari</taxon>
        <taxon>Parasitiformes</taxon>
        <taxon>Ixodida</taxon>
        <taxon>Ixodoidea</taxon>
        <taxon>Ixodidae</taxon>
        <taxon>Rhipicephalinae</taxon>
        <taxon>Rhipicephalus</taxon>
        <taxon>Boophilus</taxon>
    </lineage>
</organism>
<dbReference type="Gene3D" id="6.20.210.20">
    <property type="entry name" value="THAP domain"/>
    <property type="match status" value="1"/>
</dbReference>
<dbReference type="InterPro" id="IPR038441">
    <property type="entry name" value="THAP_Znf_sf"/>
</dbReference>
<keyword evidence="3" id="KW-0862">Zinc</keyword>
<feature type="domain" description="THAP-type" evidence="7">
    <location>
        <begin position="1"/>
        <end position="91"/>
    </location>
</feature>
<name>A0A9J6F5F6_RHIMP</name>
<evidence type="ECO:0000256" key="3">
    <source>
        <dbReference type="ARBA" id="ARBA00022833"/>
    </source>
</evidence>